<protein>
    <submittedName>
        <fullName evidence="7">Mercuric reductase</fullName>
    </submittedName>
</protein>
<dbReference type="Gene3D" id="3.30.390.30">
    <property type="match status" value="1"/>
</dbReference>
<evidence type="ECO:0000256" key="2">
    <source>
        <dbReference type="ARBA" id="ARBA00007532"/>
    </source>
</evidence>
<evidence type="ECO:0000256" key="4">
    <source>
        <dbReference type="ARBA" id="ARBA00022827"/>
    </source>
</evidence>
<keyword evidence="4" id="KW-0274">FAD</keyword>
<evidence type="ECO:0000259" key="6">
    <source>
        <dbReference type="Pfam" id="PF07992"/>
    </source>
</evidence>
<dbReference type="SUPFAM" id="SSF51905">
    <property type="entry name" value="FAD/NAD(P)-binding domain"/>
    <property type="match status" value="1"/>
</dbReference>
<dbReference type="PRINTS" id="PR00411">
    <property type="entry name" value="PNDRDTASEI"/>
</dbReference>
<dbReference type="PRINTS" id="PR00368">
    <property type="entry name" value="FADPNR"/>
</dbReference>
<dbReference type="Gene3D" id="3.50.50.60">
    <property type="entry name" value="FAD/NAD(P)-binding domain"/>
    <property type="match status" value="2"/>
</dbReference>
<dbReference type="Pfam" id="PF02852">
    <property type="entry name" value="Pyr_redox_dim"/>
    <property type="match status" value="1"/>
</dbReference>
<dbReference type="EMBL" id="BAABCV010000015">
    <property type="protein sequence ID" value="GAA4104789.1"/>
    <property type="molecule type" value="Genomic_DNA"/>
</dbReference>
<dbReference type="InterPro" id="IPR036188">
    <property type="entry name" value="FAD/NAD-bd_sf"/>
</dbReference>
<dbReference type="InterPro" id="IPR023753">
    <property type="entry name" value="FAD/NAD-binding_dom"/>
</dbReference>
<keyword evidence="3" id="KW-0285">Flavoprotein</keyword>
<dbReference type="InterPro" id="IPR004099">
    <property type="entry name" value="Pyr_nucl-diS_OxRdtase_dimer"/>
</dbReference>
<keyword evidence="8" id="KW-1185">Reference proteome</keyword>
<comment type="cofactor">
    <cofactor evidence="1">
        <name>FAD</name>
        <dbReference type="ChEBI" id="CHEBI:57692"/>
    </cofactor>
</comment>
<dbReference type="Pfam" id="PF07992">
    <property type="entry name" value="Pyr_redox_2"/>
    <property type="match status" value="1"/>
</dbReference>
<evidence type="ECO:0000256" key="1">
    <source>
        <dbReference type="ARBA" id="ARBA00001974"/>
    </source>
</evidence>
<comment type="caution">
    <text evidence="7">The sequence shown here is derived from an EMBL/GenBank/DDBJ whole genome shotgun (WGS) entry which is preliminary data.</text>
</comment>
<dbReference type="PANTHER" id="PTHR43014">
    <property type="entry name" value="MERCURIC REDUCTASE"/>
    <property type="match status" value="1"/>
</dbReference>
<dbReference type="PANTHER" id="PTHR43014:SF2">
    <property type="entry name" value="MERCURIC REDUCTASE"/>
    <property type="match status" value="1"/>
</dbReference>
<evidence type="ECO:0000313" key="8">
    <source>
        <dbReference type="Proteomes" id="UP001500841"/>
    </source>
</evidence>
<dbReference type="PIRSF" id="PIRSF000350">
    <property type="entry name" value="Mercury_reductase_MerA"/>
    <property type="match status" value="1"/>
</dbReference>
<reference evidence="8" key="1">
    <citation type="journal article" date="2019" name="Int. J. Syst. Evol. Microbiol.">
        <title>The Global Catalogue of Microorganisms (GCM) 10K type strain sequencing project: providing services to taxonomists for standard genome sequencing and annotation.</title>
        <authorList>
            <consortium name="The Broad Institute Genomics Platform"/>
            <consortium name="The Broad Institute Genome Sequencing Center for Infectious Disease"/>
            <person name="Wu L."/>
            <person name="Ma J."/>
        </authorList>
    </citation>
    <scope>NUCLEOTIDE SEQUENCE [LARGE SCALE GENOMIC DNA]</scope>
    <source>
        <strain evidence="8">JCM 17085</strain>
    </source>
</reference>
<accession>A0ABP7X5K2</accession>
<evidence type="ECO:0000313" key="7">
    <source>
        <dbReference type="EMBL" id="GAA4104789.1"/>
    </source>
</evidence>
<dbReference type="Proteomes" id="UP001500841">
    <property type="component" value="Unassembled WGS sequence"/>
</dbReference>
<proteinExistence type="inferred from homology"/>
<dbReference type="RefSeq" id="WP_345107124.1">
    <property type="nucleotide sequence ID" value="NZ_BAABCV010000015.1"/>
</dbReference>
<feature type="domain" description="FAD/NAD(P)-binding" evidence="6">
    <location>
        <begin position="6"/>
        <end position="325"/>
    </location>
</feature>
<feature type="domain" description="Pyridine nucleotide-disulphide oxidoreductase dimerisation" evidence="5">
    <location>
        <begin position="349"/>
        <end position="456"/>
    </location>
</feature>
<name>A0ABP7X5K2_9SPHI</name>
<evidence type="ECO:0000256" key="3">
    <source>
        <dbReference type="ARBA" id="ARBA00022630"/>
    </source>
</evidence>
<dbReference type="InterPro" id="IPR016156">
    <property type="entry name" value="FAD/NAD-linked_Rdtase_dimer_sf"/>
</dbReference>
<comment type="similarity">
    <text evidence="2">Belongs to the class-I pyridine nucleotide-disulfide oxidoreductase family.</text>
</comment>
<dbReference type="InterPro" id="IPR001100">
    <property type="entry name" value="Pyr_nuc-diS_OxRdtase"/>
</dbReference>
<gene>
    <name evidence="7" type="ORF">GCM10022392_33010</name>
</gene>
<evidence type="ECO:0000259" key="5">
    <source>
        <dbReference type="Pfam" id="PF02852"/>
    </source>
</evidence>
<organism evidence="7 8">
    <name type="scientific">Mucilaginibacter panaciglaebae</name>
    <dbReference type="NCBI Taxonomy" id="502331"/>
    <lineage>
        <taxon>Bacteria</taxon>
        <taxon>Pseudomonadati</taxon>
        <taxon>Bacteroidota</taxon>
        <taxon>Sphingobacteriia</taxon>
        <taxon>Sphingobacteriales</taxon>
        <taxon>Sphingobacteriaceae</taxon>
        <taxon>Mucilaginibacter</taxon>
    </lineage>
</organism>
<dbReference type="SUPFAM" id="SSF55424">
    <property type="entry name" value="FAD/NAD-linked reductases, dimerisation (C-terminal) domain"/>
    <property type="match status" value="1"/>
</dbReference>
<sequence>MKPKQYDAIIIGAGQAGLPLAKKLANAGKKTALIERRWVGGTCVNDGCTPTKTWVASAKAAYIAANSGPLGVHIKSYKVDMTVIKKRKDHIVIHARNGSTENAEKTPNLDLIFGEAAFTGVKTVAVKLKDGSAKLLKADWVFLNVGARTFIPDIQGLDEIDYLTSTTILELDKVPDNLLVIGGNYIGLEFGQMFRRFGSKVTILERSARLMPREDEDISNEVRKILELENIDVQTGSQAVKFKQGKKGKIAATIQNAGHKKKVKYTHVLLAVGRVPNTDNLGLDKTGVKIDDKGYIKVNNKLETNVKGIYALGDVKGGPAFTHISYNDYTIVYRNLIEKQNLNTNDRPVPYCMFTDPQLGRIGISEQEAEEQKLDYIVAKLPMAHVARAVETGDTRGVMKAIIDRKTKKILGAAILGQEGGEIMSVLQMAVEGGITYDRIRYCVFAHPLYSESLNNLFMRIEDQ</sequence>